<keyword evidence="20" id="KW-1185">Reference proteome</keyword>
<dbReference type="InterPro" id="IPR036942">
    <property type="entry name" value="Beta-barrel_TonB_sf"/>
</dbReference>
<keyword evidence="5" id="KW-0410">Iron transport</keyword>
<keyword evidence="4 14" id="KW-1134">Transmembrane beta strand</keyword>
<dbReference type="GO" id="GO:0038023">
    <property type="term" value="F:signaling receptor activity"/>
    <property type="evidence" value="ECO:0007669"/>
    <property type="project" value="InterPro"/>
</dbReference>
<evidence type="ECO:0000313" key="20">
    <source>
        <dbReference type="Proteomes" id="UP000185003"/>
    </source>
</evidence>
<dbReference type="AlphaFoldDB" id="A0A1N6D083"/>
<dbReference type="InterPro" id="IPR012910">
    <property type="entry name" value="Plug_dom"/>
</dbReference>
<dbReference type="GO" id="GO:0009279">
    <property type="term" value="C:cell outer membrane"/>
    <property type="evidence" value="ECO:0007669"/>
    <property type="project" value="UniProtKB-SubCell"/>
</dbReference>
<keyword evidence="12" id="KW-0675">Receptor</keyword>
<keyword evidence="8" id="KW-0408">Iron</keyword>
<keyword evidence="7" id="KW-0732">Signal</keyword>
<dbReference type="Gene3D" id="2.170.130.10">
    <property type="entry name" value="TonB-dependent receptor, plug domain"/>
    <property type="match status" value="1"/>
</dbReference>
<evidence type="ECO:0000256" key="14">
    <source>
        <dbReference type="PROSITE-ProRule" id="PRU01360"/>
    </source>
</evidence>
<keyword evidence="10 15" id="KW-0798">TonB box</keyword>
<comment type="subcellular location">
    <subcellularLocation>
        <location evidence="1 14">Cell outer membrane</location>
        <topology evidence="1 14">Multi-pass membrane protein</topology>
    </subcellularLocation>
</comment>
<dbReference type="InterPro" id="IPR037066">
    <property type="entry name" value="Plug_dom_sf"/>
</dbReference>
<dbReference type="InterPro" id="IPR010105">
    <property type="entry name" value="TonB_sidphr_rcpt"/>
</dbReference>
<dbReference type="CDD" id="cd01347">
    <property type="entry name" value="ligand_gated_channel"/>
    <property type="match status" value="1"/>
</dbReference>
<evidence type="ECO:0000256" key="12">
    <source>
        <dbReference type="ARBA" id="ARBA00023170"/>
    </source>
</evidence>
<dbReference type="InterPro" id="IPR039426">
    <property type="entry name" value="TonB-dep_rcpt-like"/>
</dbReference>
<dbReference type="Proteomes" id="UP000185003">
    <property type="component" value="Unassembled WGS sequence"/>
</dbReference>
<evidence type="ECO:0000256" key="9">
    <source>
        <dbReference type="ARBA" id="ARBA00023065"/>
    </source>
</evidence>
<dbReference type="STRING" id="536979.SAMN04488055_0017"/>
<evidence type="ECO:0000256" key="16">
    <source>
        <dbReference type="SAM" id="Phobius"/>
    </source>
</evidence>
<dbReference type="SUPFAM" id="SSF49464">
    <property type="entry name" value="Carboxypeptidase regulatory domain-like"/>
    <property type="match status" value="1"/>
</dbReference>
<dbReference type="GO" id="GO:0015891">
    <property type="term" value="P:siderophore transport"/>
    <property type="evidence" value="ECO:0007669"/>
    <property type="project" value="InterPro"/>
</dbReference>
<evidence type="ECO:0000256" key="3">
    <source>
        <dbReference type="ARBA" id="ARBA00022448"/>
    </source>
</evidence>
<dbReference type="Gene3D" id="2.40.170.20">
    <property type="entry name" value="TonB-dependent receptor, beta-barrel domain"/>
    <property type="match status" value="1"/>
</dbReference>
<protein>
    <submittedName>
        <fullName evidence="19">Iron complex outermembrane recepter protein</fullName>
    </submittedName>
</protein>
<dbReference type="NCBIfam" id="TIGR01783">
    <property type="entry name" value="TonB-siderophor"/>
    <property type="match status" value="1"/>
</dbReference>
<gene>
    <name evidence="19" type="ORF">SAMN04488055_0017</name>
</gene>
<dbReference type="EMBL" id="FSRA01000001">
    <property type="protein sequence ID" value="SIN64175.1"/>
    <property type="molecule type" value="Genomic_DNA"/>
</dbReference>
<dbReference type="Gene3D" id="2.60.40.1120">
    <property type="entry name" value="Carboxypeptidase-like, regulatory domain"/>
    <property type="match status" value="1"/>
</dbReference>
<sequence length="850" mass="94864">MVCFKGFGRSEFPILTFPHCATSFPDSINGNVAAAIPLPPEFNNMRIQLKNLIAIFFAIVCSLPVLAGVEPLSAIKGKVVTNDGSPAAYVTVQLKEKNRGGMTNEKGEFVFRKLNAGRYTVQVYLIGYKKVEKEVELKDDEIVSVNIQLEATHAELQEVVVNGERNKYKVDKVSGSLRLQTPILEVPQNIQVVSSTVLADQQVFDVVDGITRNVSGATRTGHWDNQYANIRMRGSKIPAFRNGMNIEQSWGPTAEDASMIERIEFVKGPAGFMLAAGEPGGFYNVVTKKPTGMTRSSVNLSMGSFSTYRAALDFDGKLSKDGKLLYRLNLAGQQKDFFTKYNYNNRYVIAPVLKYLFDEKTSVTLEYTYQASKYLGNGNYTFSRKKLLDEDIKNDFFYQDPSLEPSTLKDHSAYLYFDHEFNDKWKAHAQVAYFNFAMEGSSMWLSSIELNGDMKRYVSQGDEAGENRFGQFSVSGEEYTGSVRHRILAGVDMGNKKFWGDFRTLKNDIRLAGGEIFNVYNPKYGIPFDSMPKLDRSRSVRQRAANSAYISSVNYASAYVQDELGFFNNTLRLSLAGRFTHATMTGRDRATDKVDDVFSPRVGLSYSIDKNTSTYALYDQSFVPVTGVDSSGNAFDPVKGNDIEFGIKRDWFNGRLSTSATVYQIKRVNDKVNTGLFDSRGQAVMIQLGETTTKGIEIDINGEITPGLNVTVNYALTDSKISRESPTIVDETKKTVGNITPNTAKHITNAWLNYRLINGKLKGFGVSGGIQWQAERAVGTTKTANIPNYFRVDGGLNYQLGKYNVGFVVNNLLDDRKLLTQATLAANAAGYYTYIVEARRNFRISIGYRF</sequence>
<evidence type="ECO:0000313" key="19">
    <source>
        <dbReference type="EMBL" id="SIN64175.1"/>
    </source>
</evidence>
<evidence type="ECO:0000256" key="8">
    <source>
        <dbReference type="ARBA" id="ARBA00023004"/>
    </source>
</evidence>
<dbReference type="GO" id="GO:0015344">
    <property type="term" value="F:siderophore uptake transmembrane transporter activity"/>
    <property type="evidence" value="ECO:0007669"/>
    <property type="project" value="TreeGrafter"/>
</dbReference>
<name>A0A1N6D083_9BACT</name>
<dbReference type="InterPro" id="IPR008969">
    <property type="entry name" value="CarboxyPept-like_regulatory"/>
</dbReference>
<evidence type="ECO:0000256" key="11">
    <source>
        <dbReference type="ARBA" id="ARBA00023136"/>
    </source>
</evidence>
<evidence type="ECO:0000256" key="7">
    <source>
        <dbReference type="ARBA" id="ARBA00022729"/>
    </source>
</evidence>
<keyword evidence="11 14" id="KW-0472">Membrane</keyword>
<feature type="transmembrane region" description="Helical" evidence="16">
    <location>
        <begin position="52"/>
        <end position="69"/>
    </location>
</feature>
<dbReference type="SUPFAM" id="SSF56935">
    <property type="entry name" value="Porins"/>
    <property type="match status" value="1"/>
</dbReference>
<proteinExistence type="inferred from homology"/>
<dbReference type="Pfam" id="PF00593">
    <property type="entry name" value="TonB_dep_Rec_b-barrel"/>
    <property type="match status" value="1"/>
</dbReference>
<feature type="domain" description="TonB-dependent receptor plug" evidence="18">
    <location>
        <begin position="184"/>
        <end position="281"/>
    </location>
</feature>
<dbReference type="Pfam" id="PF13715">
    <property type="entry name" value="CarbopepD_reg_2"/>
    <property type="match status" value="1"/>
</dbReference>
<keyword evidence="9" id="KW-0406">Ion transport</keyword>
<dbReference type="InterPro" id="IPR000531">
    <property type="entry name" value="Beta-barrel_TonB"/>
</dbReference>
<accession>A0A1N6D083</accession>
<evidence type="ECO:0000256" key="6">
    <source>
        <dbReference type="ARBA" id="ARBA00022692"/>
    </source>
</evidence>
<dbReference type="Pfam" id="PF07715">
    <property type="entry name" value="Plug"/>
    <property type="match status" value="1"/>
</dbReference>
<dbReference type="PANTHER" id="PTHR32552">
    <property type="entry name" value="FERRICHROME IRON RECEPTOR-RELATED"/>
    <property type="match status" value="1"/>
</dbReference>
<dbReference type="PANTHER" id="PTHR32552:SF68">
    <property type="entry name" value="FERRICHROME OUTER MEMBRANE TRANSPORTER_PHAGE RECEPTOR"/>
    <property type="match status" value="1"/>
</dbReference>
<evidence type="ECO:0000256" key="10">
    <source>
        <dbReference type="ARBA" id="ARBA00023077"/>
    </source>
</evidence>
<dbReference type="PROSITE" id="PS52016">
    <property type="entry name" value="TONB_DEPENDENT_REC_3"/>
    <property type="match status" value="1"/>
</dbReference>
<keyword evidence="3 14" id="KW-0813">Transport</keyword>
<keyword evidence="13 14" id="KW-0998">Cell outer membrane</keyword>
<evidence type="ECO:0000256" key="13">
    <source>
        <dbReference type="ARBA" id="ARBA00023237"/>
    </source>
</evidence>
<keyword evidence="6 14" id="KW-0812">Transmembrane</keyword>
<evidence type="ECO:0000259" key="17">
    <source>
        <dbReference type="Pfam" id="PF00593"/>
    </source>
</evidence>
<organism evidence="19 20">
    <name type="scientific">Chitinophaga niabensis</name>
    <dbReference type="NCBI Taxonomy" id="536979"/>
    <lineage>
        <taxon>Bacteria</taxon>
        <taxon>Pseudomonadati</taxon>
        <taxon>Bacteroidota</taxon>
        <taxon>Chitinophagia</taxon>
        <taxon>Chitinophagales</taxon>
        <taxon>Chitinophagaceae</taxon>
        <taxon>Chitinophaga</taxon>
    </lineage>
</organism>
<evidence type="ECO:0000256" key="5">
    <source>
        <dbReference type="ARBA" id="ARBA00022496"/>
    </source>
</evidence>
<evidence type="ECO:0000256" key="4">
    <source>
        <dbReference type="ARBA" id="ARBA00022452"/>
    </source>
</evidence>
<evidence type="ECO:0000256" key="2">
    <source>
        <dbReference type="ARBA" id="ARBA00009810"/>
    </source>
</evidence>
<feature type="domain" description="TonB-dependent receptor-like beta-barrel" evidence="17">
    <location>
        <begin position="364"/>
        <end position="812"/>
    </location>
</feature>
<comment type="similarity">
    <text evidence="2 14 15">Belongs to the TonB-dependent receptor family.</text>
</comment>
<keyword evidence="16" id="KW-1133">Transmembrane helix</keyword>
<evidence type="ECO:0000259" key="18">
    <source>
        <dbReference type="Pfam" id="PF07715"/>
    </source>
</evidence>
<reference evidence="19 20" key="1">
    <citation type="submission" date="2016-11" db="EMBL/GenBank/DDBJ databases">
        <authorList>
            <person name="Jaros S."/>
            <person name="Januszkiewicz K."/>
            <person name="Wedrychowicz H."/>
        </authorList>
    </citation>
    <scope>NUCLEOTIDE SEQUENCE [LARGE SCALE GENOMIC DNA]</scope>
    <source>
        <strain evidence="19 20">DSM 24787</strain>
    </source>
</reference>
<evidence type="ECO:0000256" key="15">
    <source>
        <dbReference type="RuleBase" id="RU003357"/>
    </source>
</evidence>
<evidence type="ECO:0000256" key="1">
    <source>
        <dbReference type="ARBA" id="ARBA00004571"/>
    </source>
</evidence>